<evidence type="ECO:0000313" key="3">
    <source>
        <dbReference type="EMBL" id="GAA4500697.1"/>
    </source>
</evidence>
<dbReference type="EMBL" id="BAABFC010000014">
    <property type="protein sequence ID" value="GAA4500697.1"/>
    <property type="molecule type" value="Genomic_DNA"/>
</dbReference>
<reference evidence="4" key="1">
    <citation type="journal article" date="2019" name="Int. J. Syst. Evol. Microbiol.">
        <title>The Global Catalogue of Microorganisms (GCM) 10K type strain sequencing project: providing services to taxonomists for standard genome sequencing and annotation.</title>
        <authorList>
            <consortium name="The Broad Institute Genomics Platform"/>
            <consortium name="The Broad Institute Genome Sequencing Center for Infectious Disease"/>
            <person name="Wu L."/>
            <person name="Ma J."/>
        </authorList>
    </citation>
    <scope>NUCLEOTIDE SEQUENCE [LARGE SCALE GENOMIC DNA]</scope>
    <source>
        <strain evidence="4">JCM 32226</strain>
    </source>
</reference>
<evidence type="ECO:0000256" key="2">
    <source>
        <dbReference type="ARBA" id="ARBA00022801"/>
    </source>
</evidence>
<proteinExistence type="predicted"/>
<protein>
    <submittedName>
        <fullName evidence="3">Chemotaxis protein CheD</fullName>
    </submittedName>
</protein>
<dbReference type="InterPro" id="IPR005659">
    <property type="entry name" value="Chemorcpt_Glu_NH3ase_CheD"/>
</dbReference>
<keyword evidence="1" id="KW-0145">Chemotaxis</keyword>
<sequence>MTALFLVPGGYFFGLPQQRVVTLLGSCIALVAWHPERQLTLVSHVVLPCAPAEGSNDTRYGDVMLARWLNDLRKVGVFPDEFHLSLFGGSSRLYDSGGFSRSVGYRNIQWMREALANLGLPLLQQDCGGDQYRKLAVDGTRGHYEVQLLGVTEPRLTQESWR</sequence>
<dbReference type="InterPro" id="IPR038592">
    <property type="entry name" value="CheD-like_sf"/>
</dbReference>
<gene>
    <name evidence="3" type="ORF">GCM10023095_22830</name>
</gene>
<organism evidence="3 4">
    <name type="scientific">Pseudaeromonas paramecii</name>
    <dbReference type="NCBI Taxonomy" id="2138166"/>
    <lineage>
        <taxon>Bacteria</taxon>
        <taxon>Pseudomonadati</taxon>
        <taxon>Pseudomonadota</taxon>
        <taxon>Gammaproteobacteria</taxon>
        <taxon>Aeromonadales</taxon>
        <taxon>Aeromonadaceae</taxon>
        <taxon>Pseudaeromonas</taxon>
    </lineage>
</organism>
<dbReference type="Pfam" id="PF03975">
    <property type="entry name" value="CheD"/>
    <property type="match status" value="1"/>
</dbReference>
<dbReference type="RefSeq" id="WP_345013170.1">
    <property type="nucleotide sequence ID" value="NZ_BAABFC010000014.1"/>
</dbReference>
<dbReference type="CDD" id="cd16352">
    <property type="entry name" value="CheD"/>
    <property type="match status" value="1"/>
</dbReference>
<evidence type="ECO:0000256" key="1">
    <source>
        <dbReference type="ARBA" id="ARBA00022500"/>
    </source>
</evidence>
<dbReference type="Proteomes" id="UP001501321">
    <property type="component" value="Unassembled WGS sequence"/>
</dbReference>
<dbReference type="SUPFAM" id="SSF64438">
    <property type="entry name" value="CNF1/YfiH-like putative cysteine hydrolases"/>
    <property type="match status" value="1"/>
</dbReference>
<dbReference type="InterPro" id="IPR011324">
    <property type="entry name" value="Cytotoxic_necrot_fac-like_cat"/>
</dbReference>
<comment type="caution">
    <text evidence="3">The sequence shown here is derived from an EMBL/GenBank/DDBJ whole genome shotgun (WGS) entry which is preliminary data.</text>
</comment>
<dbReference type="Gene3D" id="3.30.1330.200">
    <property type="match status" value="1"/>
</dbReference>
<name>A0ABP8QEM5_9GAMM</name>
<keyword evidence="4" id="KW-1185">Reference proteome</keyword>
<dbReference type="PANTHER" id="PTHR35147:SF3">
    <property type="entry name" value="CHEMORECEPTOR GLUTAMINE DEAMIDASE CHED 1-RELATED"/>
    <property type="match status" value="1"/>
</dbReference>
<keyword evidence="2" id="KW-0378">Hydrolase</keyword>
<evidence type="ECO:0000313" key="4">
    <source>
        <dbReference type="Proteomes" id="UP001501321"/>
    </source>
</evidence>
<accession>A0ABP8QEM5</accession>
<dbReference type="PANTHER" id="PTHR35147">
    <property type="entry name" value="CHEMORECEPTOR GLUTAMINE DEAMIDASE CHED-RELATED"/>
    <property type="match status" value="1"/>
</dbReference>